<dbReference type="STRING" id="644352.J3NGZ8"/>
<dbReference type="GO" id="GO:0046578">
    <property type="term" value="P:regulation of Ras protein signal transduction"/>
    <property type="evidence" value="ECO:0007669"/>
    <property type="project" value="TreeGrafter"/>
</dbReference>
<keyword evidence="2" id="KW-0732">Signal</keyword>
<dbReference type="GO" id="GO:0005543">
    <property type="term" value="F:phospholipid binding"/>
    <property type="evidence" value="ECO:0007669"/>
    <property type="project" value="TreeGrafter"/>
</dbReference>
<dbReference type="CDD" id="cd00866">
    <property type="entry name" value="PEBP_euk"/>
    <property type="match status" value="1"/>
</dbReference>
<dbReference type="HOGENOM" id="CLU_043994_4_3_1"/>
<reference evidence="5" key="1">
    <citation type="submission" date="2010-07" db="EMBL/GenBank/DDBJ databases">
        <title>The genome sequence of Gaeumannomyces graminis var. tritici strain R3-111a-1.</title>
        <authorList>
            <consortium name="The Broad Institute Genome Sequencing Platform"/>
            <person name="Ma L.-J."/>
            <person name="Dead R."/>
            <person name="Young S."/>
            <person name="Zeng Q."/>
            <person name="Koehrsen M."/>
            <person name="Alvarado L."/>
            <person name="Berlin A."/>
            <person name="Chapman S.B."/>
            <person name="Chen Z."/>
            <person name="Freedman E."/>
            <person name="Gellesch M."/>
            <person name="Goldberg J."/>
            <person name="Griggs A."/>
            <person name="Gujja S."/>
            <person name="Heilman E.R."/>
            <person name="Heiman D."/>
            <person name="Hepburn T."/>
            <person name="Howarth C."/>
            <person name="Jen D."/>
            <person name="Larson L."/>
            <person name="Mehta T."/>
            <person name="Neiman D."/>
            <person name="Pearson M."/>
            <person name="Roberts A."/>
            <person name="Saif S."/>
            <person name="Shea T."/>
            <person name="Shenoy N."/>
            <person name="Sisk P."/>
            <person name="Stolte C."/>
            <person name="Sykes S."/>
            <person name="Walk T."/>
            <person name="White J."/>
            <person name="Yandava C."/>
            <person name="Haas B."/>
            <person name="Nusbaum C."/>
            <person name="Birren B."/>
        </authorList>
    </citation>
    <scope>NUCLEOTIDE SEQUENCE [LARGE SCALE GENOMIC DNA]</scope>
    <source>
        <strain evidence="5">R3-111a-1</strain>
    </source>
</reference>
<reference evidence="4" key="4">
    <citation type="journal article" date="2015" name="G3 (Bethesda)">
        <title>Genome sequences of three phytopathogenic species of the Magnaporthaceae family of fungi.</title>
        <authorList>
            <person name="Okagaki L.H."/>
            <person name="Nunes C.C."/>
            <person name="Sailsbery J."/>
            <person name="Clay B."/>
            <person name="Brown D."/>
            <person name="John T."/>
            <person name="Oh Y."/>
            <person name="Young N."/>
            <person name="Fitzgerald M."/>
            <person name="Haas B.J."/>
            <person name="Zeng Q."/>
            <person name="Young S."/>
            <person name="Adiconis X."/>
            <person name="Fan L."/>
            <person name="Levin J.Z."/>
            <person name="Mitchell T.K."/>
            <person name="Okubara P.A."/>
            <person name="Farman M.L."/>
            <person name="Kohn L.M."/>
            <person name="Birren B."/>
            <person name="Ma L.-J."/>
            <person name="Dean R.A."/>
        </authorList>
    </citation>
    <scope>NUCLEOTIDE SEQUENCE</scope>
    <source>
        <strain evidence="4">R3-111a-1</strain>
    </source>
</reference>
<feature type="compositionally biased region" description="Pro residues" evidence="1">
    <location>
        <begin position="244"/>
        <end position="254"/>
    </location>
</feature>
<name>J3NGZ8_GAET3</name>
<dbReference type="EMBL" id="GL385395">
    <property type="protein sequence ID" value="EJT80538.1"/>
    <property type="molecule type" value="Genomic_DNA"/>
</dbReference>
<accession>J3NGZ8</accession>
<evidence type="ECO:0000313" key="4">
    <source>
        <dbReference type="EnsemblFungi" id="EJT80538"/>
    </source>
</evidence>
<dbReference type="Pfam" id="PF01161">
    <property type="entry name" value="PBP"/>
    <property type="match status" value="1"/>
</dbReference>
<reference evidence="3" key="3">
    <citation type="submission" date="2010-09" db="EMBL/GenBank/DDBJ databases">
        <title>Annotation of Gaeumannomyces graminis var. tritici R3-111a-1.</title>
        <authorList>
            <consortium name="The Broad Institute Genome Sequencing Platform"/>
            <person name="Ma L.-J."/>
            <person name="Dead R."/>
            <person name="Young S.K."/>
            <person name="Zeng Q."/>
            <person name="Gargeya S."/>
            <person name="Fitzgerald M."/>
            <person name="Haas B."/>
            <person name="Abouelleil A."/>
            <person name="Alvarado L."/>
            <person name="Arachchi H.M."/>
            <person name="Berlin A."/>
            <person name="Brown A."/>
            <person name="Chapman S.B."/>
            <person name="Chen Z."/>
            <person name="Dunbar C."/>
            <person name="Freedman E."/>
            <person name="Gearin G."/>
            <person name="Gellesch M."/>
            <person name="Goldberg J."/>
            <person name="Griggs A."/>
            <person name="Gujja S."/>
            <person name="Heiman D."/>
            <person name="Howarth C."/>
            <person name="Larson L."/>
            <person name="Lui A."/>
            <person name="MacDonald P.J.P."/>
            <person name="Mehta T."/>
            <person name="Montmayeur A."/>
            <person name="Murphy C."/>
            <person name="Neiman D."/>
            <person name="Pearson M."/>
            <person name="Priest M."/>
            <person name="Roberts A."/>
            <person name="Saif S."/>
            <person name="Shea T."/>
            <person name="Shenoy N."/>
            <person name="Sisk P."/>
            <person name="Stolte C."/>
            <person name="Sykes S."/>
            <person name="Yandava C."/>
            <person name="Wortman J."/>
            <person name="Nusbaum C."/>
            <person name="Birren B."/>
        </authorList>
    </citation>
    <scope>NUCLEOTIDE SEQUENCE</scope>
    <source>
        <strain evidence="3">R3-111a-1</strain>
    </source>
</reference>
<gene>
    <name evidence="4" type="primary">20340992</name>
    <name evidence="3" type="ORF">GGTG_00534</name>
</gene>
<evidence type="ECO:0000256" key="1">
    <source>
        <dbReference type="SAM" id="MobiDB-lite"/>
    </source>
</evidence>
<evidence type="ECO:0000313" key="3">
    <source>
        <dbReference type="EMBL" id="EJT80538.1"/>
    </source>
</evidence>
<dbReference type="VEuPathDB" id="FungiDB:GGTG_00534"/>
<evidence type="ECO:0000256" key="2">
    <source>
        <dbReference type="SAM" id="SignalP"/>
    </source>
</evidence>
<dbReference type="PANTHER" id="PTHR11362:SF141">
    <property type="entry name" value="PHOSPHATIDYLETHANOLAMINE-BINDING PROTEIN"/>
    <property type="match status" value="1"/>
</dbReference>
<dbReference type="GeneID" id="20340992"/>
<protein>
    <recommendedName>
        <fullName evidence="6">Phosphatidylethanolamine-binding protein</fullName>
    </recommendedName>
</protein>
<dbReference type="OrthoDB" id="2506647at2759"/>
<dbReference type="GO" id="GO:0030414">
    <property type="term" value="F:peptidase inhibitor activity"/>
    <property type="evidence" value="ECO:0007669"/>
    <property type="project" value="TreeGrafter"/>
</dbReference>
<dbReference type="PANTHER" id="PTHR11362">
    <property type="entry name" value="PHOSPHATIDYLETHANOLAMINE-BINDING PROTEIN"/>
    <property type="match status" value="1"/>
</dbReference>
<reference evidence="4" key="5">
    <citation type="submission" date="2018-04" db="UniProtKB">
        <authorList>
            <consortium name="EnsemblFungi"/>
        </authorList>
    </citation>
    <scope>IDENTIFICATION</scope>
    <source>
        <strain evidence="4">R3-111a-1</strain>
    </source>
</reference>
<feature type="region of interest" description="Disordered" evidence="1">
    <location>
        <begin position="202"/>
        <end position="284"/>
    </location>
</feature>
<sequence length="309" mass="30984">MRPSSYLGLLVVTAGCALALTPQGFSPEAAAPLTVIYSLSISAVSDGALSQAATAKQPRLATDKALPGRSYAVIMVDMDVPTENPPQTTTLLHWMQTDLTPSPSETILNTALGRTPVFLLENRRNVIAAAPYIGPSPPARVPLSHRYTEILVDMSNASMAQITKLSQAALKRENFDTKAVLESVGITKSQIIAGNFFNVTNPGPAQSGPLPPTPGAPAPGEPAAPPAPGAPANNPPGTAAPSGMPAPAPVPGTPGSPVGAPNPVATVLPPATAPGTGGGSSAAPITSGASHVSTGLVSVMVATAAALWA</sequence>
<dbReference type="SUPFAM" id="SSF49777">
    <property type="entry name" value="PEBP-like"/>
    <property type="match status" value="1"/>
</dbReference>
<dbReference type="InterPro" id="IPR008914">
    <property type="entry name" value="PEBP"/>
</dbReference>
<feature type="signal peptide" evidence="2">
    <location>
        <begin position="1"/>
        <end position="19"/>
    </location>
</feature>
<dbReference type="AlphaFoldDB" id="J3NGZ8"/>
<dbReference type="GO" id="GO:0030162">
    <property type="term" value="P:regulation of proteolysis"/>
    <property type="evidence" value="ECO:0007669"/>
    <property type="project" value="TreeGrafter"/>
</dbReference>
<evidence type="ECO:0000313" key="5">
    <source>
        <dbReference type="Proteomes" id="UP000006039"/>
    </source>
</evidence>
<dbReference type="Proteomes" id="UP000006039">
    <property type="component" value="Unassembled WGS sequence"/>
</dbReference>
<dbReference type="RefSeq" id="XP_009216547.1">
    <property type="nucleotide sequence ID" value="XM_009218283.1"/>
</dbReference>
<feature type="compositionally biased region" description="Pro residues" evidence="1">
    <location>
        <begin position="209"/>
        <end position="229"/>
    </location>
</feature>
<dbReference type="eggNOG" id="ENOG502QPQC">
    <property type="taxonomic scope" value="Eukaryota"/>
</dbReference>
<feature type="compositionally biased region" description="Low complexity" evidence="1">
    <location>
        <begin position="230"/>
        <end position="241"/>
    </location>
</feature>
<proteinExistence type="predicted"/>
<dbReference type="Gene3D" id="3.90.280.10">
    <property type="entry name" value="PEBP-like"/>
    <property type="match status" value="1"/>
</dbReference>
<dbReference type="PROSITE" id="PS51257">
    <property type="entry name" value="PROKAR_LIPOPROTEIN"/>
    <property type="match status" value="1"/>
</dbReference>
<feature type="chain" id="PRO_5015094099" description="Phosphatidylethanolamine-binding protein" evidence="2">
    <location>
        <begin position="20"/>
        <end position="309"/>
    </location>
</feature>
<dbReference type="InterPro" id="IPR036610">
    <property type="entry name" value="PEBP-like_sf"/>
</dbReference>
<dbReference type="InterPro" id="IPR035810">
    <property type="entry name" value="PEBP_euk"/>
</dbReference>
<reference evidence="3" key="2">
    <citation type="submission" date="2010-07" db="EMBL/GenBank/DDBJ databases">
        <authorList>
            <consortium name="The Broad Institute Genome Sequencing Platform"/>
            <consortium name="Broad Institute Genome Sequencing Center for Infectious Disease"/>
            <person name="Ma L.-J."/>
            <person name="Dead R."/>
            <person name="Young S."/>
            <person name="Zeng Q."/>
            <person name="Koehrsen M."/>
            <person name="Alvarado L."/>
            <person name="Berlin A."/>
            <person name="Chapman S.B."/>
            <person name="Chen Z."/>
            <person name="Freedman E."/>
            <person name="Gellesch M."/>
            <person name="Goldberg J."/>
            <person name="Griggs A."/>
            <person name="Gujja S."/>
            <person name="Heilman E.R."/>
            <person name="Heiman D."/>
            <person name="Hepburn T."/>
            <person name="Howarth C."/>
            <person name="Jen D."/>
            <person name="Larson L."/>
            <person name="Mehta T."/>
            <person name="Neiman D."/>
            <person name="Pearson M."/>
            <person name="Roberts A."/>
            <person name="Saif S."/>
            <person name="Shea T."/>
            <person name="Shenoy N."/>
            <person name="Sisk P."/>
            <person name="Stolte C."/>
            <person name="Sykes S."/>
            <person name="Walk T."/>
            <person name="White J."/>
            <person name="Yandava C."/>
            <person name="Haas B."/>
            <person name="Nusbaum C."/>
            <person name="Birren B."/>
        </authorList>
    </citation>
    <scope>NUCLEOTIDE SEQUENCE</scope>
    <source>
        <strain evidence="3">R3-111a-1</strain>
    </source>
</reference>
<organism evidence="3">
    <name type="scientific">Gaeumannomyces tritici (strain R3-111a-1)</name>
    <name type="common">Wheat and barley take-all root rot fungus</name>
    <name type="synonym">Gaeumannomyces graminis var. tritici</name>
    <dbReference type="NCBI Taxonomy" id="644352"/>
    <lineage>
        <taxon>Eukaryota</taxon>
        <taxon>Fungi</taxon>
        <taxon>Dikarya</taxon>
        <taxon>Ascomycota</taxon>
        <taxon>Pezizomycotina</taxon>
        <taxon>Sordariomycetes</taxon>
        <taxon>Sordariomycetidae</taxon>
        <taxon>Magnaporthales</taxon>
        <taxon>Magnaporthaceae</taxon>
        <taxon>Gaeumannomyces</taxon>
    </lineage>
</organism>
<evidence type="ECO:0008006" key="6">
    <source>
        <dbReference type="Google" id="ProtNLM"/>
    </source>
</evidence>
<keyword evidence="5" id="KW-1185">Reference proteome</keyword>
<dbReference type="EnsemblFungi" id="EJT80538">
    <property type="protein sequence ID" value="EJT80538"/>
    <property type="gene ID" value="GGTG_00534"/>
</dbReference>